<proteinExistence type="inferred from homology"/>
<dbReference type="PANTHER" id="PTHR32073">
    <property type="entry name" value="GH11358P"/>
    <property type="match status" value="1"/>
</dbReference>
<name>A0A9Q1C0E0_HOLLE</name>
<evidence type="ECO:0000256" key="3">
    <source>
        <dbReference type="ARBA" id="ARBA00022525"/>
    </source>
</evidence>
<dbReference type="InterPro" id="IPR020519">
    <property type="entry name" value="DIPK2A/B"/>
</dbReference>
<sequence length="596" mass="67548">MHLLMPVKLPPGSVKPLTVYVKRKGKHCRGLLKMGPRRRNQLISLIAVTTMTMLVIQYTGYNSLHNEEVRLRYINPSLPSERTEDEDKFGMVATFSDKKVVIHRGAGRHLQEENRLPDAVVIERQPTHKDHKSGSQVFQNINKKIDVERTRHIDREVDDENSENSLGSQVTIMPAHKISMSFLKMHYCPACLGTSLCKEFIAGNVTVFRPVDETLSRGHFPGSWNGKGVILHAPGKGTVDTFTQFVCTNSTKTRYSEGCDVSEAIMESILSRSEISLSPHEMKQSVFPQDEDPLSIISPSTCAYGNFFAKVKQHYNITNLKSLNNSIKMSSLMSTMLLDPLPVILKFIENEAPSLLPYFPKYLGACGHVAVIEEEGLPLINFLPDSWEKRVELALEVFRFIDDIWSMSAEWGFLLLDFSYKNFVVLPGGRLQLIAPEKLLVVDKVYFEDIVNLEVNNDPFVVKPSCNKICLVTFLNQLIMTNHTECSLSINPHQFMYMMASHMLLSDLYTTRNMHFFSERHLVDENHPGGLLYDIPSALDGKLSQLLYECILESQGGSRLNSVKMLKRLLQVVKKGFLYKKRIAENKKKIPIAQPG</sequence>
<dbReference type="OrthoDB" id="10035316at2759"/>
<dbReference type="GO" id="GO:0005576">
    <property type="term" value="C:extracellular region"/>
    <property type="evidence" value="ECO:0007669"/>
    <property type="project" value="UniProtKB-SubCell"/>
</dbReference>
<keyword evidence="4" id="KW-0732">Signal</keyword>
<evidence type="ECO:0000256" key="2">
    <source>
        <dbReference type="ARBA" id="ARBA00006338"/>
    </source>
</evidence>
<feature type="domain" description="FAM69 protein-kinase" evidence="5">
    <location>
        <begin position="358"/>
        <end position="445"/>
    </location>
</feature>
<evidence type="ECO:0000256" key="1">
    <source>
        <dbReference type="ARBA" id="ARBA00004613"/>
    </source>
</evidence>
<gene>
    <name evidence="6" type="ORF">HOLleu_19808</name>
</gene>
<protein>
    <submittedName>
        <fullName evidence="6">Deleted in autism protein 1</fullName>
    </submittedName>
</protein>
<keyword evidence="7" id="KW-1185">Reference proteome</keyword>
<dbReference type="PANTHER" id="PTHR32073:SF10">
    <property type="entry name" value="FAM69 PROTEIN-KINASE DOMAIN-CONTAINING PROTEIN"/>
    <property type="match status" value="1"/>
</dbReference>
<evidence type="ECO:0000259" key="5">
    <source>
        <dbReference type="Pfam" id="PF12260"/>
    </source>
</evidence>
<keyword evidence="3" id="KW-0964">Secreted</keyword>
<evidence type="ECO:0000313" key="7">
    <source>
        <dbReference type="Proteomes" id="UP001152320"/>
    </source>
</evidence>
<organism evidence="6 7">
    <name type="scientific">Holothuria leucospilota</name>
    <name type="common">Black long sea cucumber</name>
    <name type="synonym">Mertensiothuria leucospilota</name>
    <dbReference type="NCBI Taxonomy" id="206669"/>
    <lineage>
        <taxon>Eukaryota</taxon>
        <taxon>Metazoa</taxon>
        <taxon>Echinodermata</taxon>
        <taxon>Eleutherozoa</taxon>
        <taxon>Echinozoa</taxon>
        <taxon>Holothuroidea</taxon>
        <taxon>Aspidochirotacea</taxon>
        <taxon>Aspidochirotida</taxon>
        <taxon>Holothuriidae</taxon>
        <taxon>Holothuria</taxon>
    </lineage>
</organism>
<comment type="subcellular location">
    <subcellularLocation>
        <location evidence="1">Secreted</location>
    </subcellularLocation>
</comment>
<evidence type="ECO:0000256" key="4">
    <source>
        <dbReference type="ARBA" id="ARBA00022729"/>
    </source>
</evidence>
<comment type="caution">
    <text evidence="6">The sequence shown here is derived from an EMBL/GenBank/DDBJ whole genome shotgun (WGS) entry which is preliminary data.</text>
</comment>
<comment type="similarity">
    <text evidence="2">Belongs to the DIPK family.</text>
</comment>
<dbReference type="InterPro" id="IPR022049">
    <property type="entry name" value="FAM69_kinase_dom"/>
</dbReference>
<dbReference type="Proteomes" id="UP001152320">
    <property type="component" value="Chromosome 9"/>
</dbReference>
<reference evidence="6" key="1">
    <citation type="submission" date="2021-10" db="EMBL/GenBank/DDBJ databases">
        <title>Tropical sea cucumber genome reveals ecological adaptation and Cuvierian tubules defense mechanism.</title>
        <authorList>
            <person name="Chen T."/>
        </authorList>
    </citation>
    <scope>NUCLEOTIDE SEQUENCE</scope>
    <source>
        <strain evidence="6">Nanhai2018</strain>
        <tissue evidence="6">Muscle</tissue>
    </source>
</reference>
<dbReference type="EMBL" id="JAIZAY010000009">
    <property type="protein sequence ID" value="KAJ8035963.1"/>
    <property type="molecule type" value="Genomic_DNA"/>
</dbReference>
<accession>A0A9Q1C0E0</accession>
<dbReference type="AlphaFoldDB" id="A0A9Q1C0E0"/>
<dbReference type="Pfam" id="PF12260">
    <property type="entry name" value="PIP49_C"/>
    <property type="match status" value="1"/>
</dbReference>
<evidence type="ECO:0000313" key="6">
    <source>
        <dbReference type="EMBL" id="KAJ8035963.1"/>
    </source>
</evidence>